<keyword evidence="4" id="KW-1185">Reference proteome</keyword>
<protein>
    <recommendedName>
        <fullName evidence="2">DUF7808 domain-containing protein</fullName>
    </recommendedName>
</protein>
<dbReference type="Proteomes" id="UP001175271">
    <property type="component" value="Unassembled WGS sequence"/>
</dbReference>
<reference evidence="3" key="1">
    <citation type="submission" date="2023-06" db="EMBL/GenBank/DDBJ databases">
        <title>Genomic analysis of the entomopathogenic nematode Steinernema hermaphroditum.</title>
        <authorList>
            <person name="Schwarz E.M."/>
            <person name="Heppert J.K."/>
            <person name="Baniya A."/>
            <person name="Schwartz H.T."/>
            <person name="Tan C.-H."/>
            <person name="Antoshechkin I."/>
            <person name="Sternberg P.W."/>
            <person name="Goodrich-Blair H."/>
            <person name="Dillman A.R."/>
        </authorList>
    </citation>
    <scope>NUCLEOTIDE SEQUENCE</scope>
    <source>
        <strain evidence="3">PS9179</strain>
        <tissue evidence="3">Whole animal</tissue>
    </source>
</reference>
<dbReference type="InterPro" id="IPR056710">
    <property type="entry name" value="DUF7808"/>
</dbReference>
<evidence type="ECO:0000256" key="1">
    <source>
        <dbReference type="SAM" id="SignalP"/>
    </source>
</evidence>
<sequence>MFIAVLFLTLSTIAFADDSNEVDYNKYVKWEKRTLLCDNAGYCRLAVGNDGPVFDTDCFNEMFKPMSFVRRPKQPEEEMAERTVCDISCRGADRDSVISKTPSNNHNCVRFHTYNSLHRGNDWYIWRSGHCRNTSITLEIHCGFPYLDKKSN</sequence>
<evidence type="ECO:0000313" key="3">
    <source>
        <dbReference type="EMBL" id="KAK0399405.1"/>
    </source>
</evidence>
<evidence type="ECO:0000313" key="4">
    <source>
        <dbReference type="Proteomes" id="UP001175271"/>
    </source>
</evidence>
<dbReference type="Pfam" id="PF25096">
    <property type="entry name" value="DUF7808"/>
    <property type="match status" value="1"/>
</dbReference>
<dbReference type="AlphaFoldDB" id="A0AA39H591"/>
<evidence type="ECO:0000259" key="2">
    <source>
        <dbReference type="Pfam" id="PF25096"/>
    </source>
</evidence>
<feature type="signal peptide" evidence="1">
    <location>
        <begin position="1"/>
        <end position="16"/>
    </location>
</feature>
<dbReference type="PANTHER" id="PTHR34493:SF2">
    <property type="entry name" value="SECRETED PROTEIN"/>
    <property type="match status" value="1"/>
</dbReference>
<feature type="domain" description="DUF7808" evidence="2">
    <location>
        <begin position="77"/>
        <end position="147"/>
    </location>
</feature>
<keyword evidence="1" id="KW-0732">Signal</keyword>
<comment type="caution">
    <text evidence="3">The sequence shown here is derived from an EMBL/GenBank/DDBJ whole genome shotgun (WGS) entry which is preliminary data.</text>
</comment>
<feature type="chain" id="PRO_5041358897" description="DUF7808 domain-containing protein" evidence="1">
    <location>
        <begin position="17"/>
        <end position="152"/>
    </location>
</feature>
<dbReference type="PANTHER" id="PTHR34493">
    <property type="entry name" value="PROTEIN CBG13422-RELATED"/>
    <property type="match status" value="1"/>
</dbReference>
<name>A0AA39H591_9BILA</name>
<gene>
    <name evidence="3" type="ORF">QR680_003029</name>
</gene>
<proteinExistence type="predicted"/>
<dbReference type="EMBL" id="JAUCMV010000005">
    <property type="protein sequence ID" value="KAK0399405.1"/>
    <property type="molecule type" value="Genomic_DNA"/>
</dbReference>
<organism evidence="3 4">
    <name type="scientific">Steinernema hermaphroditum</name>
    <dbReference type="NCBI Taxonomy" id="289476"/>
    <lineage>
        <taxon>Eukaryota</taxon>
        <taxon>Metazoa</taxon>
        <taxon>Ecdysozoa</taxon>
        <taxon>Nematoda</taxon>
        <taxon>Chromadorea</taxon>
        <taxon>Rhabditida</taxon>
        <taxon>Tylenchina</taxon>
        <taxon>Panagrolaimomorpha</taxon>
        <taxon>Strongyloidoidea</taxon>
        <taxon>Steinernematidae</taxon>
        <taxon>Steinernema</taxon>
    </lineage>
</organism>
<accession>A0AA39H591</accession>